<dbReference type="EC" id="2.7.1.2" evidence="1"/>
<reference evidence="2" key="1">
    <citation type="submission" date="2019-05" db="EMBL/GenBank/DDBJ databases">
        <title>Candidatus Nanohalobium constans, a novel model system to study the DPANN nano-sized archaea: genomic and physiological characterization of a nanoarchaeon co-cultured with its chitinotrophic host.</title>
        <authorList>
            <person name="La Cono V."/>
            <person name="Arcadi E."/>
            <person name="Crisafi F."/>
            <person name="Denaro R."/>
            <person name="La Spada G."/>
            <person name="Messina E."/>
            <person name="Smedile F."/>
            <person name="Toshchakov S.V."/>
            <person name="Shevchenko M.A."/>
            <person name="Golyshin P.N."/>
            <person name="Golyshina O.V."/>
            <person name="Ferrer M."/>
            <person name="Rohde M."/>
            <person name="Mushegian A."/>
            <person name="Sorokin D.Y."/>
            <person name="Giuliano L."/>
            <person name="Yakimov M.M."/>
        </authorList>
    </citation>
    <scope>NUCLEOTIDE SEQUENCE [LARGE SCALE GENOMIC DNA]</scope>
    <source>
        <strain evidence="2">LC1Nh</strain>
    </source>
</reference>
<proteinExistence type="predicted"/>
<dbReference type="SUPFAM" id="SSF53067">
    <property type="entry name" value="Actin-like ATPase domain"/>
    <property type="match status" value="1"/>
</dbReference>
<dbReference type="Pfam" id="PF00480">
    <property type="entry name" value="ROK"/>
    <property type="match status" value="1"/>
</dbReference>
<dbReference type="InterPro" id="IPR049874">
    <property type="entry name" value="ROK_cs"/>
</dbReference>
<name>A0A5Q0UHG0_9ARCH</name>
<evidence type="ECO:0000313" key="1">
    <source>
        <dbReference type="EMBL" id="QGA81024.1"/>
    </source>
</evidence>
<dbReference type="Gene3D" id="3.30.420.40">
    <property type="match status" value="2"/>
</dbReference>
<dbReference type="KEGG" id="ncon:LC1Nh_1157"/>
<evidence type="ECO:0000313" key="2">
    <source>
        <dbReference type="Proteomes" id="UP000377803"/>
    </source>
</evidence>
<dbReference type="RefSeq" id="WP_153550772.1">
    <property type="nucleotide sequence ID" value="NZ_CP040089.1"/>
</dbReference>
<accession>A0A5Q0UHG0</accession>
<dbReference type="InterPro" id="IPR000600">
    <property type="entry name" value="ROK"/>
</dbReference>
<keyword evidence="1" id="KW-0808">Transferase</keyword>
<dbReference type="GeneID" id="42365555"/>
<organism evidence="1 2">
    <name type="scientific">Candidatus Nanohalobium constans</name>
    <dbReference type="NCBI Taxonomy" id="2565781"/>
    <lineage>
        <taxon>Archaea</taxon>
        <taxon>Candidatus Nanohalarchaeota</taxon>
        <taxon>Candidatus Nanohalobia</taxon>
        <taxon>Candidatus Nanohalobiales</taxon>
        <taxon>Candidatus Nanohalobiaceae</taxon>
        <taxon>Candidatus Nanohalobium</taxon>
    </lineage>
</organism>
<dbReference type="GO" id="GO:0008761">
    <property type="term" value="F:UDP-N-acetylglucosamine 2-epimerase activity"/>
    <property type="evidence" value="ECO:0007669"/>
    <property type="project" value="TreeGrafter"/>
</dbReference>
<dbReference type="EMBL" id="CP040089">
    <property type="protein sequence ID" value="QGA81024.1"/>
    <property type="molecule type" value="Genomic_DNA"/>
</dbReference>
<keyword evidence="1" id="KW-0418">Kinase</keyword>
<gene>
    <name evidence="1" type="primary">glk2</name>
    <name evidence="1" type="ORF">LC1Nh_1157</name>
</gene>
<keyword evidence="2" id="KW-1185">Reference proteome</keyword>
<dbReference type="OrthoDB" id="206224at2157"/>
<dbReference type="PANTHER" id="PTHR18964">
    <property type="entry name" value="ROK (REPRESSOR, ORF, KINASE) FAMILY"/>
    <property type="match status" value="1"/>
</dbReference>
<dbReference type="GO" id="GO:0004340">
    <property type="term" value="F:glucokinase activity"/>
    <property type="evidence" value="ECO:0007669"/>
    <property type="project" value="UniProtKB-EC"/>
</dbReference>
<dbReference type="AlphaFoldDB" id="A0A5Q0UHG0"/>
<dbReference type="GO" id="GO:0009384">
    <property type="term" value="F:N-acylmannosamine kinase activity"/>
    <property type="evidence" value="ECO:0007669"/>
    <property type="project" value="TreeGrafter"/>
</dbReference>
<protein>
    <submittedName>
        <fullName evidence="1">Glucokinase</fullName>
        <ecNumber evidence="1">2.7.1.2</ecNumber>
    </submittedName>
</protein>
<dbReference type="PROSITE" id="PS01125">
    <property type="entry name" value="ROK"/>
    <property type="match status" value="1"/>
</dbReference>
<dbReference type="InterPro" id="IPR043129">
    <property type="entry name" value="ATPase_NBD"/>
</dbReference>
<dbReference type="Proteomes" id="UP000377803">
    <property type="component" value="Chromosome"/>
</dbReference>
<dbReference type="PANTHER" id="PTHR18964:SF149">
    <property type="entry name" value="BIFUNCTIONAL UDP-N-ACETYLGLUCOSAMINE 2-EPIMERASE_N-ACETYLMANNOSAMINE KINASE"/>
    <property type="match status" value="1"/>
</dbReference>
<sequence length="313" mass="34521">MGDSPYFYWKIFDFSHCVNLNQFFVLHCIMAFLCIDIGGTNTFFGVGDDDFRKVKEIKTADFLSDINKSVKSVLEEADYPELEKVAVAAAGPIDKDKGLFYPPNIDKEFVQLKDPLEEFAEVEIINDCAAAVLGEYYYGETAENLLYITISSGIGAAFISNGDLVEGRDGNFGEVGHMKIGEELECGCGGTGHWEAYCSGNNLTNMAHELHDLEIDDPKELFEVEGENAEEALDEFKHRTCVGVANLINLYNPDKIIFGGAVALNHFDTILESIENGVKSEIVNEMPEMTLCGLGEIAVLHGLRVNCNGKVKE</sequence>